<dbReference type="GO" id="GO:0004106">
    <property type="term" value="F:chorismate mutase activity"/>
    <property type="evidence" value="ECO:0007669"/>
    <property type="project" value="InterPro"/>
</dbReference>
<dbReference type="GO" id="GO:0046417">
    <property type="term" value="P:chorismate metabolic process"/>
    <property type="evidence" value="ECO:0007669"/>
    <property type="project" value="InterPro"/>
</dbReference>
<dbReference type="OrthoDB" id="6198144at2"/>
<dbReference type="PROSITE" id="PS51176">
    <property type="entry name" value="PDH_ADH"/>
    <property type="match status" value="1"/>
</dbReference>
<reference evidence="5 7" key="2">
    <citation type="submission" date="2018-06" db="EMBL/GenBank/DDBJ databases">
        <title>Genomic Encyclopedia of Type Strains, Phase III (KMG-III): the genomes of soil and plant-associated and newly described type strains.</title>
        <authorList>
            <person name="Whitman W."/>
        </authorList>
    </citation>
    <scope>NUCLEOTIDE SEQUENCE [LARGE SCALE GENOMIC DNA]</scope>
    <source>
        <strain evidence="5 7">CGMCC 1.15366</strain>
    </source>
</reference>
<keyword evidence="1 2" id="KW-0560">Oxidoreductase</keyword>
<keyword evidence="8" id="KW-1185">Reference proteome</keyword>
<dbReference type="SUPFAM" id="SSF51735">
    <property type="entry name" value="NAD(P)-binding Rossmann-fold domains"/>
    <property type="match status" value="1"/>
</dbReference>
<dbReference type="InterPro" id="IPR003099">
    <property type="entry name" value="Prephen_DH"/>
</dbReference>
<evidence type="ECO:0000256" key="1">
    <source>
        <dbReference type="ARBA" id="ARBA00023002"/>
    </source>
</evidence>
<dbReference type="InterPro" id="IPR036263">
    <property type="entry name" value="Chorismate_II_sf"/>
</dbReference>
<comment type="subcellular location">
    <subcellularLocation>
        <location evidence="2">Cytoplasm</location>
    </subcellularLocation>
</comment>
<dbReference type="GO" id="GO:0008977">
    <property type="term" value="F:prephenate dehydrogenase (NAD+) activity"/>
    <property type="evidence" value="ECO:0007669"/>
    <property type="project" value="InterPro"/>
</dbReference>
<evidence type="ECO:0000313" key="8">
    <source>
        <dbReference type="Proteomes" id="UP000287865"/>
    </source>
</evidence>
<keyword evidence="2" id="KW-0520">NAD</keyword>
<dbReference type="SUPFAM" id="SSF48600">
    <property type="entry name" value="Chorismate mutase II"/>
    <property type="match status" value="1"/>
</dbReference>
<evidence type="ECO:0000313" key="6">
    <source>
        <dbReference type="EMBL" id="RUO28556.1"/>
    </source>
</evidence>
<dbReference type="Pfam" id="PF02153">
    <property type="entry name" value="PDH_N"/>
    <property type="match status" value="1"/>
</dbReference>
<dbReference type="GO" id="GO:0004665">
    <property type="term" value="F:prephenate dehydrogenase (NADP+) activity"/>
    <property type="evidence" value="ECO:0007669"/>
    <property type="project" value="InterPro"/>
</dbReference>
<dbReference type="InterPro" id="IPR036979">
    <property type="entry name" value="CM_dom_sf"/>
</dbReference>
<proteinExistence type="predicted"/>
<dbReference type="GO" id="GO:0006571">
    <property type="term" value="P:tyrosine biosynthetic process"/>
    <property type="evidence" value="ECO:0007669"/>
    <property type="project" value="UniProtKB-UniPathway"/>
</dbReference>
<dbReference type="SUPFAM" id="SSF48179">
    <property type="entry name" value="6-phosphogluconate dehydrogenase C-terminal domain-like"/>
    <property type="match status" value="1"/>
</dbReference>
<dbReference type="Proteomes" id="UP000287865">
    <property type="component" value="Unassembled WGS sequence"/>
</dbReference>
<dbReference type="EMBL" id="QLMD01000001">
    <property type="protein sequence ID" value="RAK01739.1"/>
    <property type="molecule type" value="Genomic_DNA"/>
</dbReference>
<feature type="domain" description="Prephenate/arogenate dehydrogenase" evidence="4">
    <location>
        <begin position="100"/>
        <end position="363"/>
    </location>
</feature>
<keyword evidence="2" id="KW-0827">Tyrosine biosynthesis</keyword>
<dbReference type="NCBIfam" id="NF008400">
    <property type="entry name" value="PRK11199.1"/>
    <property type="match status" value="1"/>
</dbReference>
<comment type="pathway">
    <text evidence="2">Amino-acid biosynthesis; L-tyrosine biosynthesis; (4-hydroxyphenyl)pyruvate from prephenate (NAD(+) route): step 1/1.</text>
</comment>
<evidence type="ECO:0000313" key="5">
    <source>
        <dbReference type="EMBL" id="RAK01739.1"/>
    </source>
</evidence>
<keyword evidence="2" id="KW-0028">Amino-acid biosynthesis</keyword>
<dbReference type="UniPathway" id="UPA00120">
    <property type="reaction ID" value="UER00203"/>
</dbReference>
<reference evidence="6 8" key="1">
    <citation type="journal article" date="2018" name="Front. Microbiol.">
        <title>Genome-Based Analysis Reveals the Taxonomy and Diversity of the Family Idiomarinaceae.</title>
        <authorList>
            <person name="Liu Y."/>
            <person name="Lai Q."/>
            <person name="Shao Z."/>
        </authorList>
    </citation>
    <scope>NUCLEOTIDE SEQUENCE [LARGE SCALE GENOMIC DNA]</scope>
    <source>
        <strain evidence="6 8">CF12-14</strain>
    </source>
</reference>
<dbReference type="SMART" id="SM00830">
    <property type="entry name" value="CM_2"/>
    <property type="match status" value="1"/>
</dbReference>
<gene>
    <name evidence="6" type="primary">tyrA</name>
    <name evidence="5" type="ORF">B0I24_101366</name>
    <name evidence="6" type="ORF">CWE07_01770</name>
</gene>
<dbReference type="PANTHER" id="PTHR21363:SF0">
    <property type="entry name" value="PREPHENATE DEHYDROGENASE [NADP(+)]"/>
    <property type="match status" value="1"/>
</dbReference>
<sequence>MSTPSLDDLRRQIDELDSQLVALMAQRLQLTGQVGQLKSRLGQPLYVPSREQALIAARREEAQRLGVNPDLAEDVLRRLMRESYLSQKGRGFKKSRTDQRSVVVVGGRGQLGSLFVQWFELSDYAVHVIDQDNSHQLHDALADNPALVLISVPIAVTAEVIANLPKLPNDCILADLTSVKESPLQAMLSVHEGPVVGLHPMFGPNVSTLAKQLIVVTPGRDSQGTEWLMQQLQTWGVHLEHLDAVEHDQAMSLIQVMRHISTFAYGVHLMQEQANLDQLQRLSSPIYRLELMMVGRLFAQSPSLYADIILAEPDNFSMIRRYLARFNQLLDSLESQGKDAFVTTFNDVAAWFGADAEIFLKESTALLQQADDARARV</sequence>
<dbReference type="UniPathway" id="UPA00122">
    <property type="reaction ID" value="UER00961"/>
</dbReference>
<dbReference type="Gene3D" id="3.40.50.720">
    <property type="entry name" value="NAD(P)-binding Rossmann-like Domain"/>
    <property type="match status" value="1"/>
</dbReference>
<organism evidence="5 7">
    <name type="scientific">Aliidiomarina maris</name>
    <dbReference type="NCBI Taxonomy" id="531312"/>
    <lineage>
        <taxon>Bacteria</taxon>
        <taxon>Pseudomonadati</taxon>
        <taxon>Pseudomonadota</taxon>
        <taxon>Gammaproteobacteria</taxon>
        <taxon>Alteromonadales</taxon>
        <taxon>Idiomarinaceae</taxon>
        <taxon>Aliidiomarina</taxon>
    </lineage>
</organism>
<dbReference type="PIRSF" id="PIRSF001499">
    <property type="entry name" value="Chor_mut_pdh_Tpr"/>
    <property type="match status" value="1"/>
</dbReference>
<dbReference type="PANTHER" id="PTHR21363">
    <property type="entry name" value="PREPHENATE DEHYDROGENASE"/>
    <property type="match status" value="1"/>
</dbReference>
<dbReference type="Gene3D" id="1.20.59.10">
    <property type="entry name" value="Chorismate mutase"/>
    <property type="match status" value="1"/>
</dbReference>
<dbReference type="AlphaFoldDB" id="A0A327X507"/>
<name>A0A327X507_9GAMM</name>
<dbReference type="InterPro" id="IPR002701">
    <property type="entry name" value="CM_II_prokaryot"/>
</dbReference>
<dbReference type="Pfam" id="PF20463">
    <property type="entry name" value="PDH_C"/>
    <property type="match status" value="1"/>
</dbReference>
<dbReference type="EMBL" id="PIPK01000001">
    <property type="protein sequence ID" value="RUO28556.1"/>
    <property type="molecule type" value="Genomic_DNA"/>
</dbReference>
<keyword evidence="2" id="KW-0963">Cytoplasm</keyword>
<comment type="pathway">
    <text evidence="2">Metabolic intermediate biosynthesis; prephenate biosynthesis; prephenate from chorismate: step 1/1.</text>
</comment>
<feature type="domain" description="Chorismate mutase" evidence="3">
    <location>
        <begin position="1"/>
        <end position="91"/>
    </location>
</feature>
<evidence type="ECO:0000313" key="7">
    <source>
        <dbReference type="Proteomes" id="UP000249203"/>
    </source>
</evidence>
<dbReference type="Pfam" id="PF01817">
    <property type="entry name" value="CM_2"/>
    <property type="match status" value="1"/>
</dbReference>
<dbReference type="Proteomes" id="UP000249203">
    <property type="component" value="Unassembled WGS sequence"/>
</dbReference>
<protein>
    <recommendedName>
        <fullName evidence="2">T-protein</fullName>
    </recommendedName>
</protein>
<dbReference type="InterPro" id="IPR008244">
    <property type="entry name" value="Chor_mut/prephenate_DH_T"/>
</dbReference>
<dbReference type="GO" id="GO:0005737">
    <property type="term" value="C:cytoplasm"/>
    <property type="evidence" value="ECO:0007669"/>
    <property type="project" value="UniProtKB-SubCell"/>
</dbReference>
<dbReference type="InterPro" id="IPR046826">
    <property type="entry name" value="PDH_N"/>
</dbReference>
<dbReference type="PROSITE" id="PS51168">
    <property type="entry name" value="CHORISMATE_MUT_2"/>
    <property type="match status" value="1"/>
</dbReference>
<comment type="caution">
    <text evidence="5">The sequence shown here is derived from an EMBL/GenBank/DDBJ whole genome shotgun (WGS) entry which is preliminary data.</text>
</comment>
<evidence type="ECO:0000256" key="2">
    <source>
        <dbReference type="PIRNR" id="PIRNR001499"/>
    </source>
</evidence>
<dbReference type="InterPro" id="IPR011277">
    <property type="entry name" value="CM_T"/>
</dbReference>
<dbReference type="InterPro" id="IPR008927">
    <property type="entry name" value="6-PGluconate_DH-like_C_sf"/>
</dbReference>
<keyword evidence="2 6" id="KW-0413">Isomerase</keyword>
<dbReference type="GO" id="GO:0070403">
    <property type="term" value="F:NAD+ binding"/>
    <property type="evidence" value="ECO:0007669"/>
    <property type="project" value="InterPro"/>
</dbReference>
<dbReference type="InterPro" id="IPR050812">
    <property type="entry name" value="Preph/Arog_dehydrog"/>
</dbReference>
<dbReference type="NCBIfam" id="TIGR01799">
    <property type="entry name" value="CM_T"/>
    <property type="match status" value="1"/>
</dbReference>
<dbReference type="InterPro" id="IPR036291">
    <property type="entry name" value="NAD(P)-bd_dom_sf"/>
</dbReference>
<keyword evidence="2" id="KW-0057">Aromatic amino acid biosynthesis</keyword>
<dbReference type="Gene3D" id="1.10.3660.10">
    <property type="entry name" value="6-phosphogluconate dehydrogenase C-terminal like domain"/>
    <property type="match status" value="1"/>
</dbReference>
<dbReference type="RefSeq" id="WP_111568211.1">
    <property type="nucleotide sequence ID" value="NZ_PIPK01000001.1"/>
</dbReference>
<accession>A0A327X507</accession>
<dbReference type="InterPro" id="IPR046825">
    <property type="entry name" value="PDH_C"/>
</dbReference>
<evidence type="ECO:0000259" key="4">
    <source>
        <dbReference type="PROSITE" id="PS51176"/>
    </source>
</evidence>
<evidence type="ECO:0000259" key="3">
    <source>
        <dbReference type="PROSITE" id="PS51168"/>
    </source>
</evidence>